<dbReference type="AlphaFoldDB" id="A0ABD1VLJ9"/>
<dbReference type="Proteomes" id="UP001604277">
    <property type="component" value="Unassembled WGS sequence"/>
</dbReference>
<organism evidence="1 2">
    <name type="scientific">Forsythia ovata</name>
    <dbReference type="NCBI Taxonomy" id="205694"/>
    <lineage>
        <taxon>Eukaryota</taxon>
        <taxon>Viridiplantae</taxon>
        <taxon>Streptophyta</taxon>
        <taxon>Embryophyta</taxon>
        <taxon>Tracheophyta</taxon>
        <taxon>Spermatophyta</taxon>
        <taxon>Magnoliopsida</taxon>
        <taxon>eudicotyledons</taxon>
        <taxon>Gunneridae</taxon>
        <taxon>Pentapetalae</taxon>
        <taxon>asterids</taxon>
        <taxon>lamiids</taxon>
        <taxon>Lamiales</taxon>
        <taxon>Oleaceae</taxon>
        <taxon>Forsythieae</taxon>
        <taxon>Forsythia</taxon>
    </lineage>
</organism>
<comment type="caution">
    <text evidence="1">The sequence shown here is derived from an EMBL/GenBank/DDBJ whole genome shotgun (WGS) entry which is preliminary data.</text>
</comment>
<accession>A0ABD1VLJ9</accession>
<reference evidence="2" key="1">
    <citation type="submission" date="2024-07" db="EMBL/GenBank/DDBJ databases">
        <title>Two chromosome-level genome assemblies of Korean endemic species Abeliophyllum distichum and Forsythia ovata (Oleaceae).</title>
        <authorList>
            <person name="Jang H."/>
        </authorList>
    </citation>
    <scope>NUCLEOTIDE SEQUENCE [LARGE SCALE GENOMIC DNA]</scope>
</reference>
<protein>
    <submittedName>
        <fullName evidence="1">Uncharacterized protein</fullName>
    </submittedName>
</protein>
<sequence length="132" mass="15060">MHIAYERLQVDLKKSEANVLWLTKKLDDANTAQMRIFAKHNLVIKRTHRFSVPFLFDLVMSTEGPWPFKLGLAPMVSNLNKEVLSKNSLFLVETETASEKSRIGATRSFSVFFLMQLVASDLFCNTGSEFLD</sequence>
<dbReference type="EMBL" id="JBFOLJ010000005">
    <property type="protein sequence ID" value="KAL2538225.1"/>
    <property type="molecule type" value="Genomic_DNA"/>
</dbReference>
<evidence type="ECO:0000313" key="1">
    <source>
        <dbReference type="EMBL" id="KAL2538225.1"/>
    </source>
</evidence>
<gene>
    <name evidence="1" type="ORF">Fot_19616</name>
</gene>
<keyword evidence="2" id="KW-1185">Reference proteome</keyword>
<proteinExistence type="predicted"/>
<evidence type="ECO:0000313" key="2">
    <source>
        <dbReference type="Proteomes" id="UP001604277"/>
    </source>
</evidence>
<name>A0ABD1VLJ9_9LAMI</name>